<dbReference type="Pfam" id="PF05168">
    <property type="entry name" value="HEPN"/>
    <property type="match status" value="1"/>
</dbReference>
<accession>A0A412XPF6</accession>
<dbReference type="InterPro" id="IPR007842">
    <property type="entry name" value="HEPN_dom"/>
</dbReference>
<comment type="similarity">
    <text evidence="1">Belongs to the UPF0332 family.</text>
</comment>
<dbReference type="EMBL" id="QRZF01000041">
    <property type="protein sequence ID" value="RGV47112.1"/>
    <property type="molecule type" value="Genomic_DNA"/>
</dbReference>
<protein>
    <submittedName>
        <fullName evidence="3">HEPN domain-containing protein</fullName>
    </submittedName>
</protein>
<dbReference type="PANTHER" id="PTHR36565">
    <property type="entry name" value="UPF0332 PROTEIN TM_1000"/>
    <property type="match status" value="1"/>
</dbReference>
<feature type="domain" description="HEPN" evidence="2">
    <location>
        <begin position="16"/>
        <end position="125"/>
    </location>
</feature>
<comment type="caution">
    <text evidence="3">The sequence shown here is derived from an EMBL/GenBank/DDBJ whole genome shotgun (WGS) entry which is preliminary data.</text>
</comment>
<evidence type="ECO:0000313" key="4">
    <source>
        <dbReference type="Proteomes" id="UP000283850"/>
    </source>
</evidence>
<dbReference type="Gene3D" id="1.20.120.330">
    <property type="entry name" value="Nucleotidyltransferases domain 2"/>
    <property type="match status" value="1"/>
</dbReference>
<organism evidence="3 4">
    <name type="scientific">Bacteroides intestinalis</name>
    <dbReference type="NCBI Taxonomy" id="329854"/>
    <lineage>
        <taxon>Bacteria</taxon>
        <taxon>Pseudomonadati</taxon>
        <taxon>Bacteroidota</taxon>
        <taxon>Bacteroidia</taxon>
        <taxon>Bacteroidales</taxon>
        <taxon>Bacteroidaceae</taxon>
        <taxon>Bacteroides</taxon>
    </lineage>
</organism>
<dbReference type="PANTHER" id="PTHR36565:SF1">
    <property type="entry name" value="UPF0332 PROTEIN TM_1000"/>
    <property type="match status" value="1"/>
</dbReference>
<name>A0A412XPF6_9BACE</name>
<evidence type="ECO:0000256" key="1">
    <source>
        <dbReference type="ARBA" id="ARBA00038248"/>
    </source>
</evidence>
<proteinExistence type="inferred from homology"/>
<dbReference type="AlphaFoldDB" id="A0A412XPF6"/>
<sequence length="141" mass="16010">MKQQLDSETRAAMVDYRLERAHSTLGEADLLYGGGYFNAAVNRLYYACYYATTALLLSHQIEASTHNGVKTQLSMHFVRNNRLNLEHSTTFGLLFDKRHSSDYSDFAYCDAPLVDLLRPRAEAFILAVEALTREKKDKPGQ</sequence>
<gene>
    <name evidence="3" type="ORF">DWW10_25400</name>
</gene>
<dbReference type="RefSeq" id="WP_022393418.1">
    <property type="nucleotide sequence ID" value="NZ_QRZF01000041.1"/>
</dbReference>
<dbReference type="Proteomes" id="UP000283850">
    <property type="component" value="Unassembled WGS sequence"/>
</dbReference>
<reference evidence="3 4" key="1">
    <citation type="submission" date="2018-08" db="EMBL/GenBank/DDBJ databases">
        <title>A genome reference for cultivated species of the human gut microbiota.</title>
        <authorList>
            <person name="Zou Y."/>
            <person name="Xue W."/>
            <person name="Luo G."/>
        </authorList>
    </citation>
    <scope>NUCLEOTIDE SEQUENCE [LARGE SCALE GENOMIC DNA]</scope>
    <source>
        <strain evidence="3 4">AF14-32</strain>
    </source>
</reference>
<dbReference type="InterPro" id="IPR052226">
    <property type="entry name" value="UPF0332_toxin"/>
</dbReference>
<evidence type="ECO:0000313" key="3">
    <source>
        <dbReference type="EMBL" id="RGV47112.1"/>
    </source>
</evidence>
<evidence type="ECO:0000259" key="2">
    <source>
        <dbReference type="Pfam" id="PF05168"/>
    </source>
</evidence>